<sequence>MDLYLLRHGKAGQSPGGFDDNTRPLTAEGKKEIRNAGRFLKKRKIRFDGIATSPLLRARETAEIVAKVTGAKEDPAIWDELAPNGDPDTLCYQASQYGDDAVLLLVGHEPSLAGLISRVIAREGSASVALGKGGLAKIRHFSFEHSPSGELQWLLTSGLLSEME</sequence>
<dbReference type="PANTHER" id="PTHR20935">
    <property type="entry name" value="PHOSPHOGLYCERATE MUTASE-RELATED"/>
    <property type="match status" value="1"/>
</dbReference>
<dbReference type="GeneID" id="5412067"/>
<keyword evidence="4" id="KW-1185">Reference proteome</keyword>
<dbReference type="HOGENOM" id="CLU_084603_3_1_2"/>
<evidence type="ECO:0000256" key="2">
    <source>
        <dbReference type="PIRSR" id="PIRSR613078-2"/>
    </source>
</evidence>
<dbReference type="GO" id="GO:0005737">
    <property type="term" value="C:cytoplasm"/>
    <property type="evidence" value="ECO:0007669"/>
    <property type="project" value="InterPro"/>
</dbReference>
<evidence type="ECO:0000313" key="3">
    <source>
        <dbReference type="EMBL" id="ABS54827.1"/>
    </source>
</evidence>
<dbReference type="EMBL" id="CP000780">
    <property type="protein sequence ID" value="ABS54827.1"/>
    <property type="molecule type" value="Genomic_DNA"/>
</dbReference>
<feature type="binding site" evidence="2">
    <location>
        <position position="57"/>
    </location>
    <ligand>
        <name>substrate</name>
    </ligand>
</feature>
<dbReference type="CDD" id="cd07067">
    <property type="entry name" value="HP_PGM_like"/>
    <property type="match status" value="1"/>
</dbReference>
<dbReference type="InterPro" id="IPR013078">
    <property type="entry name" value="His_Pase_superF_clade-1"/>
</dbReference>
<keyword evidence="1" id="KW-0378">Hydrolase</keyword>
<dbReference type="OrthoDB" id="304253at2157"/>
<dbReference type="GO" id="GO:0101006">
    <property type="term" value="F:protein histidine phosphatase activity"/>
    <property type="evidence" value="ECO:0007669"/>
    <property type="project" value="InterPro"/>
</dbReference>
<dbReference type="InterPro" id="IPR004449">
    <property type="entry name" value="SixA"/>
</dbReference>
<dbReference type="NCBIfam" id="TIGR00249">
    <property type="entry name" value="sixA"/>
    <property type="match status" value="1"/>
</dbReference>
<reference evidence="4" key="1">
    <citation type="journal article" date="2015" name="Microbiology">
        <title>Genome of Methanoregula boonei 6A8 reveals adaptations to oligotrophic peatland environments.</title>
        <authorList>
            <person name="Braeuer S."/>
            <person name="Cadillo-Quiroz H."/>
            <person name="Kyrpides N."/>
            <person name="Woyke T."/>
            <person name="Goodwin L."/>
            <person name="Detter C."/>
            <person name="Podell S."/>
            <person name="Yavitt J.B."/>
            <person name="Zinder S.H."/>
        </authorList>
    </citation>
    <scope>NUCLEOTIDE SEQUENCE [LARGE SCALE GENOMIC DNA]</scope>
    <source>
        <strain evidence="4">DSM 21154 / JCM 14090 / 6A8</strain>
    </source>
</reference>
<dbReference type="SUPFAM" id="SSF53254">
    <property type="entry name" value="Phosphoglycerate mutase-like"/>
    <property type="match status" value="1"/>
</dbReference>
<proteinExistence type="predicted"/>
<dbReference type="AlphaFoldDB" id="A7I516"/>
<dbReference type="eggNOG" id="arCOG01992">
    <property type="taxonomic scope" value="Archaea"/>
</dbReference>
<dbReference type="InterPro" id="IPR029033">
    <property type="entry name" value="His_PPase_superfam"/>
</dbReference>
<evidence type="ECO:0000256" key="1">
    <source>
        <dbReference type="ARBA" id="ARBA00022801"/>
    </source>
</evidence>
<dbReference type="KEGG" id="mbn:Mboo_0305"/>
<protein>
    <submittedName>
        <fullName evidence="3">Phosphohistidine phosphatase, SixA</fullName>
    </submittedName>
</protein>
<dbReference type="Proteomes" id="UP000002408">
    <property type="component" value="Chromosome"/>
</dbReference>
<dbReference type="STRING" id="456442.Mboo_0305"/>
<accession>A7I516</accession>
<dbReference type="SMART" id="SM00855">
    <property type="entry name" value="PGAM"/>
    <property type="match status" value="1"/>
</dbReference>
<evidence type="ECO:0000313" key="4">
    <source>
        <dbReference type="Proteomes" id="UP000002408"/>
    </source>
</evidence>
<gene>
    <name evidence="3" type="ordered locus">Mboo_0305</name>
</gene>
<dbReference type="RefSeq" id="WP_011991315.1">
    <property type="nucleotide sequence ID" value="NC_009712.1"/>
</dbReference>
<dbReference type="Gene3D" id="3.40.50.1240">
    <property type="entry name" value="Phosphoglycerate mutase-like"/>
    <property type="match status" value="1"/>
</dbReference>
<organism evidence="3 4">
    <name type="scientific">Methanoregula boonei (strain DSM 21154 / JCM 14090 / 6A8)</name>
    <dbReference type="NCBI Taxonomy" id="456442"/>
    <lineage>
        <taxon>Archaea</taxon>
        <taxon>Methanobacteriati</taxon>
        <taxon>Methanobacteriota</taxon>
        <taxon>Stenosarchaea group</taxon>
        <taxon>Methanomicrobia</taxon>
        <taxon>Methanomicrobiales</taxon>
        <taxon>Methanoregulaceae</taxon>
        <taxon>Methanoregula</taxon>
    </lineage>
</organism>
<name>A7I516_METB6</name>
<dbReference type="InterPro" id="IPR051021">
    <property type="entry name" value="Mito_Ser/Thr_phosphatase"/>
</dbReference>
<dbReference type="Pfam" id="PF00300">
    <property type="entry name" value="His_Phos_1"/>
    <property type="match status" value="1"/>
</dbReference>